<gene>
    <name evidence="2" type="ORF">SAMN05443572_108161</name>
</gene>
<keyword evidence="1" id="KW-0732">Signal</keyword>
<comment type="caution">
    <text evidence="2">The sequence shown here is derived from an EMBL/GenBank/DDBJ whole genome shotgun (WGS) entry which is preliminary data.</text>
</comment>
<dbReference type="Proteomes" id="UP000183760">
    <property type="component" value="Unassembled WGS sequence"/>
</dbReference>
<evidence type="ECO:0000313" key="3">
    <source>
        <dbReference type="Proteomes" id="UP000183760"/>
    </source>
</evidence>
<proteinExistence type="predicted"/>
<feature type="signal peptide" evidence="1">
    <location>
        <begin position="1"/>
        <end position="23"/>
    </location>
</feature>
<dbReference type="SUPFAM" id="SSF48452">
    <property type="entry name" value="TPR-like"/>
    <property type="match status" value="1"/>
</dbReference>
<sequence>MTCRLALLGCLLACVTGCSSMRALCPLEGGRPWVEVKSPHFTVRTNLDVETSAEAARDLEMMRQGLLQAWGGSFDPPGTVEVIVLRNRRELSEFTQVSIEGFSATMAEGPVLVMAGHSYALSEEGADISTQAHELTHYLSQFALVRQPRWLSEGLATYLETIALKPEKQEVVLGAKHGPFLDIARRQGWRTLDELWEWDRRGPMSSAESQQYYVSAWLWVHFFISQHAERFERFQKRLMGGEDPRVAWDAAFHGVKDLAGQVHAYALGTVPMRSPTITAPLLPVSGDIDIRPLEPAEVHAIRARLFLMTPGGATPEERLEKAEFEMAQALKEDPGNLTVALLRIRNTAEPEEQLALARELVGRRPESGRAWDALAQALDAAGYATEEQEAARLRAVELIPDNVGAQEGLARYYARTAQPERGLAAAQRALALAPGNASVLDTYSTILFQLGRCQEALATQQLAVEVLYEGTPVRLSQTVHDTLARYEAVCGAAPSATSPIGGE</sequence>
<accession>A0ABY1CPI6</accession>
<organism evidence="2 3">
    <name type="scientific">Myxococcus fulvus</name>
    <dbReference type="NCBI Taxonomy" id="33"/>
    <lineage>
        <taxon>Bacteria</taxon>
        <taxon>Pseudomonadati</taxon>
        <taxon>Myxococcota</taxon>
        <taxon>Myxococcia</taxon>
        <taxon>Myxococcales</taxon>
        <taxon>Cystobacterineae</taxon>
        <taxon>Myxococcaceae</taxon>
        <taxon>Myxococcus</taxon>
    </lineage>
</organism>
<dbReference type="Gene3D" id="1.25.40.10">
    <property type="entry name" value="Tetratricopeptide repeat domain"/>
    <property type="match status" value="1"/>
</dbReference>
<evidence type="ECO:0000256" key="1">
    <source>
        <dbReference type="SAM" id="SignalP"/>
    </source>
</evidence>
<evidence type="ECO:0000313" key="2">
    <source>
        <dbReference type="EMBL" id="SEU29308.1"/>
    </source>
</evidence>
<evidence type="ECO:0008006" key="4">
    <source>
        <dbReference type="Google" id="ProtNLM"/>
    </source>
</evidence>
<name>A0ABY1CPI6_MYXFU</name>
<keyword evidence="3" id="KW-1185">Reference proteome</keyword>
<reference evidence="2 3" key="1">
    <citation type="submission" date="2016-10" db="EMBL/GenBank/DDBJ databases">
        <authorList>
            <person name="Varghese N."/>
            <person name="Submissions S."/>
        </authorList>
    </citation>
    <scope>NUCLEOTIDE SEQUENCE [LARGE SCALE GENOMIC DNA]</scope>
    <source>
        <strain evidence="2 3">DSM 16525</strain>
    </source>
</reference>
<feature type="chain" id="PRO_5047428521" description="DUF1570 domain-containing protein" evidence="1">
    <location>
        <begin position="24"/>
        <end position="503"/>
    </location>
</feature>
<dbReference type="InterPro" id="IPR011990">
    <property type="entry name" value="TPR-like_helical_dom_sf"/>
</dbReference>
<dbReference type="EMBL" id="FOIB01000008">
    <property type="protein sequence ID" value="SEU29308.1"/>
    <property type="molecule type" value="Genomic_DNA"/>
</dbReference>
<protein>
    <recommendedName>
        <fullName evidence="4">DUF1570 domain-containing protein</fullName>
    </recommendedName>
</protein>